<sequence>MNGVPLAFWEHLCDITRTLSNARKLSGYYGDLAELEYRYSSYYQAFVSNGVESRRYLTHYSSNDYVYAPEEIEATPKKFVEFLMINLIDGHDESVSRELVQRFPYSKHQFAFSSKAISETSIDFMYSLKKIAALVITTQLDDESIRRLQKLVTGLKLFELLVYEPACQEGGLTGTLKSLLCQDQFQELAIRCYVKIPWRSGIVRELLHFWSEHAQEMRGKNLFFERCCEGGVDQLEEFILHRDASKSDLGIEEALEVCSQEECDFINWEYCHNNERYTKPSCVYKFEEGEGEQRRRLYISFECKHEEEGNTEIRWGPASCSGRDNLGLMRATELLHVLFA</sequence>
<evidence type="ECO:0000313" key="2">
    <source>
        <dbReference type="WBParaSite" id="L893_g31071.t1"/>
    </source>
</evidence>
<proteinExistence type="predicted"/>
<evidence type="ECO:0000313" key="1">
    <source>
        <dbReference type="Proteomes" id="UP000095287"/>
    </source>
</evidence>
<reference evidence="2" key="1">
    <citation type="submission" date="2016-11" db="UniProtKB">
        <authorList>
            <consortium name="WormBaseParasite"/>
        </authorList>
    </citation>
    <scope>IDENTIFICATION</scope>
</reference>
<protein>
    <submittedName>
        <fullName evidence="2">F-box domain-containing protein</fullName>
    </submittedName>
</protein>
<name>A0A1I7ZZ41_9BILA</name>
<dbReference type="WBParaSite" id="L893_g31071.t1">
    <property type="protein sequence ID" value="L893_g31071.t1"/>
    <property type="gene ID" value="L893_g31071"/>
</dbReference>
<dbReference type="AlphaFoldDB" id="A0A1I7ZZ41"/>
<accession>A0A1I7ZZ41</accession>
<keyword evidence="1" id="KW-1185">Reference proteome</keyword>
<dbReference type="Proteomes" id="UP000095287">
    <property type="component" value="Unplaced"/>
</dbReference>
<organism evidence="1 2">
    <name type="scientific">Steinernema glaseri</name>
    <dbReference type="NCBI Taxonomy" id="37863"/>
    <lineage>
        <taxon>Eukaryota</taxon>
        <taxon>Metazoa</taxon>
        <taxon>Ecdysozoa</taxon>
        <taxon>Nematoda</taxon>
        <taxon>Chromadorea</taxon>
        <taxon>Rhabditida</taxon>
        <taxon>Tylenchina</taxon>
        <taxon>Panagrolaimomorpha</taxon>
        <taxon>Strongyloidoidea</taxon>
        <taxon>Steinernematidae</taxon>
        <taxon>Steinernema</taxon>
    </lineage>
</organism>